<feature type="signal peptide" evidence="2">
    <location>
        <begin position="1"/>
        <end position="18"/>
    </location>
</feature>
<evidence type="ECO:0000313" key="3">
    <source>
        <dbReference type="EMBL" id="KAK7110399.1"/>
    </source>
</evidence>
<protein>
    <submittedName>
        <fullName evidence="3">Uncharacterized protein</fullName>
    </submittedName>
</protein>
<dbReference type="PRINTS" id="PR00080">
    <property type="entry name" value="SDRFAMILY"/>
</dbReference>
<dbReference type="Pfam" id="PF00106">
    <property type="entry name" value="adh_short"/>
    <property type="match status" value="1"/>
</dbReference>
<comment type="caution">
    <text evidence="3">The sequence shown here is derived from an EMBL/GenBank/DDBJ whole genome shotgun (WGS) entry which is preliminary data.</text>
</comment>
<dbReference type="InterPro" id="IPR036291">
    <property type="entry name" value="NAD(P)-bd_dom_sf"/>
</dbReference>
<dbReference type="SUPFAM" id="SSF51735">
    <property type="entry name" value="NAD(P)-binding Rossmann-fold domains"/>
    <property type="match status" value="1"/>
</dbReference>
<feature type="chain" id="PRO_5042905821" evidence="2">
    <location>
        <begin position="19"/>
        <end position="315"/>
    </location>
</feature>
<evidence type="ECO:0000313" key="4">
    <source>
        <dbReference type="Proteomes" id="UP001374579"/>
    </source>
</evidence>
<reference evidence="3 4" key="1">
    <citation type="submission" date="2024-02" db="EMBL/GenBank/DDBJ databases">
        <title>Chromosome-scale genome assembly of the rough periwinkle Littorina saxatilis.</title>
        <authorList>
            <person name="De Jode A."/>
            <person name="Faria R."/>
            <person name="Formenti G."/>
            <person name="Sims Y."/>
            <person name="Smith T.P."/>
            <person name="Tracey A."/>
            <person name="Wood J.M.D."/>
            <person name="Zagrodzka Z.B."/>
            <person name="Johannesson K."/>
            <person name="Butlin R.K."/>
            <person name="Leder E.H."/>
        </authorList>
    </citation>
    <scope>NUCLEOTIDE SEQUENCE [LARGE SCALE GENOMIC DNA]</scope>
    <source>
        <strain evidence="3">Snail1</strain>
        <tissue evidence="3">Muscle</tissue>
    </source>
</reference>
<dbReference type="Proteomes" id="UP001374579">
    <property type="component" value="Unassembled WGS sequence"/>
</dbReference>
<evidence type="ECO:0000256" key="1">
    <source>
        <dbReference type="RuleBase" id="RU000363"/>
    </source>
</evidence>
<dbReference type="PRINTS" id="PR00081">
    <property type="entry name" value="GDHRDH"/>
</dbReference>
<comment type="similarity">
    <text evidence="1">Belongs to the short-chain dehydrogenases/reductases (SDR) family.</text>
</comment>
<dbReference type="EMBL" id="JBAMIC010000003">
    <property type="protein sequence ID" value="KAK7110399.1"/>
    <property type="molecule type" value="Genomic_DNA"/>
</dbReference>
<dbReference type="InterPro" id="IPR002347">
    <property type="entry name" value="SDR_fam"/>
</dbReference>
<dbReference type="PANTHER" id="PTHR43313:SF50">
    <property type="entry name" value="GH26015P"/>
    <property type="match status" value="1"/>
</dbReference>
<dbReference type="GO" id="GO:0016491">
    <property type="term" value="F:oxidoreductase activity"/>
    <property type="evidence" value="ECO:0007669"/>
    <property type="project" value="TreeGrafter"/>
</dbReference>
<keyword evidence="4" id="KW-1185">Reference proteome</keyword>
<proteinExistence type="inferred from homology"/>
<dbReference type="Gene3D" id="3.40.50.720">
    <property type="entry name" value="NAD(P)-binding Rossmann-like Domain"/>
    <property type="match status" value="1"/>
</dbReference>
<accession>A0AAN9BS77</accession>
<sequence>MLWTLVTLFALYKLITWALSRVRVGDYDSKYVFITGCDSGFGNLLTKRLDGLGFSVFAACLTSAGAEKLQGACSKRVTTLVLDVTDEKSIAASRQFVGSRLPRGRGLWGLVNNAGIGGTPTPLEWMTNDDWTKVLSINLMGVIYVTRAFLPLVREAHGRVVNTASTLGRIALPPAPYCVSKYGVEAFSDSLRREVYNQGIKVCILEPGYFKTDILSSTTLVNNFKKRYDTTPLELRQHYPEYDVQTFAKLIEGVRERSSDNLHLVVDAYELALTSRFPPTRQLVGYDVRFFYRLLWNLPAPLADWLINLIRTKMM</sequence>
<name>A0AAN9BS77_9CAEN</name>
<dbReference type="PANTHER" id="PTHR43313">
    <property type="entry name" value="SHORT-CHAIN DEHYDROGENASE/REDUCTASE FAMILY 9C"/>
    <property type="match status" value="1"/>
</dbReference>
<gene>
    <name evidence="3" type="ORF">V1264_014282</name>
</gene>
<dbReference type="AlphaFoldDB" id="A0AAN9BS77"/>
<organism evidence="3 4">
    <name type="scientific">Littorina saxatilis</name>
    <dbReference type="NCBI Taxonomy" id="31220"/>
    <lineage>
        <taxon>Eukaryota</taxon>
        <taxon>Metazoa</taxon>
        <taxon>Spiralia</taxon>
        <taxon>Lophotrochozoa</taxon>
        <taxon>Mollusca</taxon>
        <taxon>Gastropoda</taxon>
        <taxon>Caenogastropoda</taxon>
        <taxon>Littorinimorpha</taxon>
        <taxon>Littorinoidea</taxon>
        <taxon>Littorinidae</taxon>
        <taxon>Littorina</taxon>
    </lineage>
</organism>
<keyword evidence="2" id="KW-0732">Signal</keyword>
<evidence type="ECO:0000256" key="2">
    <source>
        <dbReference type="SAM" id="SignalP"/>
    </source>
</evidence>
<dbReference type="GO" id="GO:0008202">
    <property type="term" value="P:steroid metabolic process"/>
    <property type="evidence" value="ECO:0007669"/>
    <property type="project" value="TreeGrafter"/>
</dbReference>